<feature type="compositionally biased region" description="Basic and acidic residues" evidence="1">
    <location>
        <begin position="46"/>
        <end position="69"/>
    </location>
</feature>
<feature type="non-terminal residue" evidence="2">
    <location>
        <position position="77"/>
    </location>
</feature>
<feature type="region of interest" description="Disordered" evidence="1">
    <location>
        <begin position="25"/>
        <end position="77"/>
    </location>
</feature>
<dbReference type="Proteomes" id="UP001151760">
    <property type="component" value="Unassembled WGS sequence"/>
</dbReference>
<reference evidence="2" key="1">
    <citation type="journal article" date="2022" name="Int. J. Mol. Sci.">
        <title>Draft Genome of Tanacetum Coccineum: Genomic Comparison of Closely Related Tanacetum-Family Plants.</title>
        <authorList>
            <person name="Yamashiro T."/>
            <person name="Shiraishi A."/>
            <person name="Nakayama K."/>
            <person name="Satake H."/>
        </authorList>
    </citation>
    <scope>NUCLEOTIDE SEQUENCE</scope>
</reference>
<sequence length="77" mass="8941">MIERDPHREMRCYGKTSKARVLEGHQKCGVRARGMDKSKNHKKTIKKNEQARTRESKEEAKDPKPKPEKSNLSQIPV</sequence>
<protein>
    <submittedName>
        <fullName evidence="2">Uncharacterized protein</fullName>
    </submittedName>
</protein>
<comment type="caution">
    <text evidence="2">The sequence shown here is derived from an EMBL/GenBank/DDBJ whole genome shotgun (WGS) entry which is preliminary data.</text>
</comment>
<reference evidence="2" key="2">
    <citation type="submission" date="2022-01" db="EMBL/GenBank/DDBJ databases">
        <authorList>
            <person name="Yamashiro T."/>
            <person name="Shiraishi A."/>
            <person name="Satake H."/>
            <person name="Nakayama K."/>
        </authorList>
    </citation>
    <scope>NUCLEOTIDE SEQUENCE</scope>
</reference>
<evidence type="ECO:0000313" key="2">
    <source>
        <dbReference type="EMBL" id="GJS85187.1"/>
    </source>
</evidence>
<proteinExistence type="predicted"/>
<keyword evidence="3" id="KW-1185">Reference proteome</keyword>
<evidence type="ECO:0000256" key="1">
    <source>
        <dbReference type="SAM" id="MobiDB-lite"/>
    </source>
</evidence>
<gene>
    <name evidence="2" type="ORF">Tco_0751728</name>
</gene>
<evidence type="ECO:0000313" key="3">
    <source>
        <dbReference type="Proteomes" id="UP001151760"/>
    </source>
</evidence>
<organism evidence="2 3">
    <name type="scientific">Tanacetum coccineum</name>
    <dbReference type="NCBI Taxonomy" id="301880"/>
    <lineage>
        <taxon>Eukaryota</taxon>
        <taxon>Viridiplantae</taxon>
        <taxon>Streptophyta</taxon>
        <taxon>Embryophyta</taxon>
        <taxon>Tracheophyta</taxon>
        <taxon>Spermatophyta</taxon>
        <taxon>Magnoliopsida</taxon>
        <taxon>eudicotyledons</taxon>
        <taxon>Gunneridae</taxon>
        <taxon>Pentapetalae</taxon>
        <taxon>asterids</taxon>
        <taxon>campanulids</taxon>
        <taxon>Asterales</taxon>
        <taxon>Asteraceae</taxon>
        <taxon>Asteroideae</taxon>
        <taxon>Anthemideae</taxon>
        <taxon>Anthemidinae</taxon>
        <taxon>Tanacetum</taxon>
    </lineage>
</organism>
<name>A0ABQ4Z5P2_9ASTR</name>
<accession>A0ABQ4Z5P2</accession>
<dbReference type="EMBL" id="BQNB010011032">
    <property type="protein sequence ID" value="GJS85187.1"/>
    <property type="molecule type" value="Genomic_DNA"/>
</dbReference>